<dbReference type="InterPro" id="IPR002350">
    <property type="entry name" value="Kazal_dom"/>
</dbReference>
<protein>
    <recommendedName>
        <fullName evidence="2">Kazal-like domain-containing protein</fullName>
    </recommendedName>
</protein>
<keyword evidence="1" id="KW-0732">Signal</keyword>
<dbReference type="FunFam" id="3.30.60.30:FF:000001">
    <property type="entry name" value="Serine peptidase inhibitor, Kazal type 5"/>
    <property type="match status" value="1"/>
</dbReference>
<dbReference type="Proteomes" id="UP000002279">
    <property type="component" value="Chromosome X1"/>
</dbReference>
<feature type="chain" id="PRO_5026053737" description="Kazal-like domain-containing protein" evidence="1">
    <location>
        <begin position="20"/>
        <end position="78"/>
    </location>
</feature>
<dbReference type="GeneTree" id="ENSGT01000000221327"/>
<feature type="signal peptide" evidence="1">
    <location>
        <begin position="1"/>
        <end position="19"/>
    </location>
</feature>
<dbReference type="Pfam" id="PF00050">
    <property type="entry name" value="Kazal_1"/>
    <property type="match status" value="1"/>
</dbReference>
<proteinExistence type="predicted"/>
<reference evidence="3" key="3">
    <citation type="submission" date="2025-09" db="UniProtKB">
        <authorList>
            <consortium name="Ensembl"/>
        </authorList>
    </citation>
    <scope>IDENTIFICATION</scope>
    <source>
        <strain evidence="3">Glennie</strain>
    </source>
</reference>
<organism evidence="3 4">
    <name type="scientific">Ornithorhynchus anatinus</name>
    <name type="common">Duckbill platypus</name>
    <dbReference type="NCBI Taxonomy" id="9258"/>
    <lineage>
        <taxon>Eukaryota</taxon>
        <taxon>Metazoa</taxon>
        <taxon>Chordata</taxon>
        <taxon>Craniata</taxon>
        <taxon>Vertebrata</taxon>
        <taxon>Euteleostomi</taxon>
        <taxon>Mammalia</taxon>
        <taxon>Monotremata</taxon>
        <taxon>Ornithorhynchidae</taxon>
        <taxon>Ornithorhynchus</taxon>
    </lineage>
</organism>
<accession>A0A6I8NVG6</accession>
<feature type="domain" description="Kazal-like" evidence="2">
    <location>
        <begin position="30"/>
        <end position="65"/>
    </location>
</feature>
<reference evidence="3" key="2">
    <citation type="submission" date="2025-08" db="UniProtKB">
        <authorList>
            <consortium name="Ensembl"/>
        </authorList>
    </citation>
    <scope>IDENTIFICATION</scope>
    <source>
        <strain evidence="3">Glennie</strain>
    </source>
</reference>
<evidence type="ECO:0000313" key="3">
    <source>
        <dbReference type="Ensembl" id="ENSOANP00000045309.1"/>
    </source>
</evidence>
<reference evidence="3 4" key="1">
    <citation type="journal article" date="2008" name="Nature">
        <title>Genome analysis of the platypus reveals unique signatures of evolution.</title>
        <authorList>
            <person name="Warren W.C."/>
            <person name="Hillier L.W."/>
            <person name="Marshall Graves J.A."/>
            <person name="Birney E."/>
            <person name="Ponting C.P."/>
            <person name="Grutzner F."/>
            <person name="Belov K."/>
            <person name="Miller W."/>
            <person name="Clarke L."/>
            <person name="Chinwalla A.T."/>
            <person name="Yang S.P."/>
            <person name="Heger A."/>
            <person name="Locke D.P."/>
            <person name="Miethke P."/>
            <person name="Waters P.D."/>
            <person name="Veyrunes F."/>
            <person name="Fulton L."/>
            <person name="Fulton B."/>
            <person name="Graves T."/>
            <person name="Wallis J."/>
            <person name="Puente X.S."/>
            <person name="Lopez-Otin C."/>
            <person name="Ordonez G.R."/>
            <person name="Eichler E.E."/>
            <person name="Chen L."/>
            <person name="Cheng Z."/>
            <person name="Deakin J.E."/>
            <person name="Alsop A."/>
            <person name="Thompson K."/>
            <person name="Kirby P."/>
            <person name="Papenfuss A.T."/>
            <person name="Wakefield M.J."/>
            <person name="Olender T."/>
            <person name="Lancet D."/>
            <person name="Huttley G.A."/>
            <person name="Smit A.F."/>
            <person name="Pask A."/>
            <person name="Temple-Smith P."/>
            <person name="Batzer M.A."/>
            <person name="Walker J.A."/>
            <person name="Konkel M.K."/>
            <person name="Harris R.S."/>
            <person name="Whittington C.M."/>
            <person name="Wong E.S."/>
            <person name="Gemmell N.J."/>
            <person name="Buschiazzo E."/>
            <person name="Vargas Jentzsch I.M."/>
            <person name="Merkel A."/>
            <person name="Schmitz J."/>
            <person name="Zemann A."/>
            <person name="Churakov G."/>
            <person name="Kriegs J.O."/>
            <person name="Brosius J."/>
            <person name="Murchison E.P."/>
            <person name="Sachidanandam R."/>
            <person name="Smith C."/>
            <person name="Hannon G.J."/>
            <person name="Tsend-Ayush E."/>
            <person name="McMillan D."/>
            <person name="Attenborough R."/>
            <person name="Rens W."/>
            <person name="Ferguson-Smith M."/>
            <person name="Lefevre C.M."/>
            <person name="Sharp J.A."/>
            <person name="Nicholas K.R."/>
            <person name="Ray D.A."/>
            <person name="Kube M."/>
            <person name="Reinhardt R."/>
            <person name="Pringle T.H."/>
            <person name="Taylor J."/>
            <person name="Jones R.C."/>
            <person name="Nixon B."/>
            <person name="Dacheux J.L."/>
            <person name="Niwa H."/>
            <person name="Sekita Y."/>
            <person name="Huang X."/>
            <person name="Stark A."/>
            <person name="Kheradpour P."/>
            <person name="Kellis M."/>
            <person name="Flicek P."/>
            <person name="Chen Y."/>
            <person name="Webber C."/>
            <person name="Hardison R."/>
            <person name="Nelson J."/>
            <person name="Hallsworth-Pepin K."/>
            <person name="Delehaunty K."/>
            <person name="Markovic C."/>
            <person name="Minx P."/>
            <person name="Feng Y."/>
            <person name="Kremitzki C."/>
            <person name="Mitreva M."/>
            <person name="Glasscock J."/>
            <person name="Wylie T."/>
            <person name="Wohldmann P."/>
            <person name="Thiru P."/>
            <person name="Nhan M.N."/>
            <person name="Pohl C.S."/>
            <person name="Smith S.M."/>
            <person name="Hou S."/>
            <person name="Nefedov M."/>
            <person name="de Jong P.J."/>
            <person name="Renfree M.B."/>
            <person name="Mardis E.R."/>
            <person name="Wilson R.K."/>
        </authorList>
    </citation>
    <scope>NUCLEOTIDE SEQUENCE [LARGE SCALE GENOMIC DNA]</scope>
    <source>
        <strain evidence="3 4">Glennie</strain>
    </source>
</reference>
<dbReference type="AlphaFoldDB" id="A0A6I8NVG6"/>
<dbReference type="Bgee" id="ENSOANG00000040036">
    <property type="expression patterns" value="Expressed in ovary"/>
</dbReference>
<dbReference type="InterPro" id="IPR036058">
    <property type="entry name" value="Kazal_dom_sf"/>
</dbReference>
<name>A0A6I8NVG6_ORNAN</name>
<sequence>KSVLGIFALISLWADGTFSSISQDVCRDFREFVTEGRLFCTRENDPIQGPDGRTHGNKCAMCWETSGKCLPLDHVCLQ</sequence>
<evidence type="ECO:0000256" key="1">
    <source>
        <dbReference type="SAM" id="SignalP"/>
    </source>
</evidence>
<dbReference type="InParanoid" id="A0A6I8NVG6"/>
<dbReference type="SUPFAM" id="SSF100895">
    <property type="entry name" value="Kazal-type serine protease inhibitors"/>
    <property type="match status" value="1"/>
</dbReference>
<keyword evidence="4" id="KW-1185">Reference proteome</keyword>
<evidence type="ECO:0000259" key="2">
    <source>
        <dbReference type="Pfam" id="PF00050"/>
    </source>
</evidence>
<dbReference type="Gene3D" id="3.30.60.30">
    <property type="match status" value="1"/>
</dbReference>
<dbReference type="Ensembl" id="ENSOANT00000062209.1">
    <property type="protein sequence ID" value="ENSOANP00000045309.1"/>
    <property type="gene ID" value="ENSOANG00000040036.1"/>
</dbReference>
<evidence type="ECO:0000313" key="4">
    <source>
        <dbReference type="Proteomes" id="UP000002279"/>
    </source>
</evidence>